<keyword evidence="2" id="KW-1185">Reference proteome</keyword>
<evidence type="ECO:0000313" key="1">
    <source>
        <dbReference type="EMBL" id="MBT1700366.1"/>
    </source>
</evidence>
<dbReference type="Gene3D" id="3.40.50.300">
    <property type="entry name" value="P-loop containing nucleotide triphosphate hydrolases"/>
    <property type="match status" value="1"/>
</dbReference>
<dbReference type="PANTHER" id="PTHR34301:SF8">
    <property type="entry name" value="ATPASE DOMAIN-CONTAINING PROTEIN"/>
    <property type="match status" value="1"/>
</dbReference>
<name>A0AAP2DPX4_9BACT</name>
<gene>
    <name evidence="1" type="ORF">KK083_25995</name>
</gene>
<dbReference type="PANTHER" id="PTHR34301">
    <property type="entry name" value="DNA-BINDING PROTEIN-RELATED"/>
    <property type="match status" value="1"/>
</dbReference>
<dbReference type="RefSeq" id="WP_254168944.1">
    <property type="nucleotide sequence ID" value="NZ_JAHESF010000039.1"/>
</dbReference>
<dbReference type="AlphaFoldDB" id="A0AAP2DPX4"/>
<protein>
    <recommendedName>
        <fullName evidence="3">ATP-binding protein</fullName>
    </recommendedName>
</protein>
<organism evidence="1 2">
    <name type="scientific">Chryseosolibacter histidini</name>
    <dbReference type="NCBI Taxonomy" id="2782349"/>
    <lineage>
        <taxon>Bacteria</taxon>
        <taxon>Pseudomonadati</taxon>
        <taxon>Bacteroidota</taxon>
        <taxon>Cytophagia</taxon>
        <taxon>Cytophagales</taxon>
        <taxon>Chryseotaleaceae</taxon>
        <taxon>Chryseosolibacter</taxon>
    </lineage>
</organism>
<accession>A0AAP2DPX4</accession>
<reference evidence="1 2" key="1">
    <citation type="submission" date="2021-05" db="EMBL/GenBank/DDBJ databases">
        <title>A Polyphasic approach of four new species of the genus Ohtaekwangia: Ohtaekwangia histidinii sp. nov., Ohtaekwangia cretensis sp. nov., Ohtaekwangia indiensis sp. nov., Ohtaekwangia reichenbachii sp. nov. from diverse environment.</title>
        <authorList>
            <person name="Octaviana S."/>
        </authorList>
    </citation>
    <scope>NUCLEOTIDE SEQUENCE [LARGE SCALE GENOMIC DNA]</scope>
    <source>
        <strain evidence="1 2">PWU4</strain>
    </source>
</reference>
<proteinExistence type="predicted"/>
<sequence>MNPYALNPTAGTIPPSRIVGRAFEIKTLLQILESQSVLIEQFRRMGKTLLLQKLEHFTREEDHSNKAIYFILQGVRDPTEITDTLLNTLRDQRNFALVKSSFDKMRLLYNAIKPETVNIKDVSFKLPEFKSKWKDALTACLEDIADRKSDSGEILTLILDEFPMMLWNWLEAGKSNEAMELLDVLRNIRHSLKEKNNIRFLICGSIGMSVVLDRLRKDHHYTGEAFNDTANYSIEGMSKEDAVFLCECIQLSGFDCLESKHALFDEICELTENLPFYINKIFAIMALQSSSEISRASIKQAYDALLQEPIHSDSFNQLYTRIQIYYCKEDAWIMTGLLDMLCKHEEAVSEEDITQHIGGEPAVKLALATLTKEHYLMRSFVGEKRHYKFKYKLFRKWWKLNKA</sequence>
<evidence type="ECO:0008006" key="3">
    <source>
        <dbReference type="Google" id="ProtNLM"/>
    </source>
</evidence>
<dbReference type="SUPFAM" id="SSF52540">
    <property type="entry name" value="P-loop containing nucleoside triphosphate hydrolases"/>
    <property type="match status" value="1"/>
</dbReference>
<comment type="caution">
    <text evidence="1">The sequence shown here is derived from an EMBL/GenBank/DDBJ whole genome shotgun (WGS) entry which is preliminary data.</text>
</comment>
<evidence type="ECO:0000313" key="2">
    <source>
        <dbReference type="Proteomes" id="UP001319200"/>
    </source>
</evidence>
<dbReference type="EMBL" id="JAHESF010000039">
    <property type="protein sequence ID" value="MBT1700366.1"/>
    <property type="molecule type" value="Genomic_DNA"/>
</dbReference>
<dbReference type="Proteomes" id="UP001319200">
    <property type="component" value="Unassembled WGS sequence"/>
</dbReference>
<dbReference type="InterPro" id="IPR027417">
    <property type="entry name" value="P-loop_NTPase"/>
</dbReference>